<dbReference type="Proteomes" id="UP001642409">
    <property type="component" value="Unassembled WGS sequence"/>
</dbReference>
<dbReference type="EMBL" id="CATOUU010000952">
    <property type="protein sequence ID" value="CAI9962296.1"/>
    <property type="molecule type" value="Genomic_DNA"/>
</dbReference>
<feature type="region of interest" description="Disordered" evidence="1">
    <location>
        <begin position="1"/>
        <end position="30"/>
    </location>
</feature>
<sequence>MMRPVHSRFGSSHKLETIQESDNEASETSINSMWIDGRTGKSSANLISTIGLDTFVSLSRREFYEIQCTLEYLDFCELELNKQIGQLGRLVSKSKKLLEAELSK</sequence>
<keyword evidence="4" id="KW-1185">Reference proteome</keyword>
<reference evidence="3 4" key="2">
    <citation type="submission" date="2024-07" db="EMBL/GenBank/DDBJ databases">
        <authorList>
            <person name="Akdeniz Z."/>
        </authorList>
    </citation>
    <scope>NUCLEOTIDE SEQUENCE [LARGE SCALE GENOMIC DNA]</scope>
</reference>
<gene>
    <name evidence="3" type="ORF">HINF_LOCUS4025</name>
    <name evidence="2" type="ORF">HINF_LOCUS49941</name>
</gene>
<evidence type="ECO:0000313" key="4">
    <source>
        <dbReference type="Proteomes" id="UP001642409"/>
    </source>
</evidence>
<evidence type="ECO:0000313" key="2">
    <source>
        <dbReference type="EMBL" id="CAI9962296.1"/>
    </source>
</evidence>
<comment type="caution">
    <text evidence="2">The sequence shown here is derived from an EMBL/GenBank/DDBJ whole genome shotgun (WGS) entry which is preliminary data.</text>
</comment>
<evidence type="ECO:0000256" key="1">
    <source>
        <dbReference type="SAM" id="MobiDB-lite"/>
    </source>
</evidence>
<reference evidence="2" key="1">
    <citation type="submission" date="2023-06" db="EMBL/GenBank/DDBJ databases">
        <authorList>
            <person name="Kurt Z."/>
        </authorList>
    </citation>
    <scope>NUCLEOTIDE SEQUENCE</scope>
</reference>
<accession>A0AA86QME0</accession>
<protein>
    <submittedName>
        <fullName evidence="3">Hypothetical_protein</fullName>
    </submittedName>
</protein>
<dbReference type="AlphaFoldDB" id="A0AA86QME0"/>
<dbReference type="EMBL" id="CAXDID020000007">
    <property type="protein sequence ID" value="CAL5976856.1"/>
    <property type="molecule type" value="Genomic_DNA"/>
</dbReference>
<name>A0AA86QME0_9EUKA</name>
<organism evidence="2">
    <name type="scientific">Hexamita inflata</name>
    <dbReference type="NCBI Taxonomy" id="28002"/>
    <lineage>
        <taxon>Eukaryota</taxon>
        <taxon>Metamonada</taxon>
        <taxon>Diplomonadida</taxon>
        <taxon>Hexamitidae</taxon>
        <taxon>Hexamitinae</taxon>
        <taxon>Hexamita</taxon>
    </lineage>
</organism>
<evidence type="ECO:0000313" key="3">
    <source>
        <dbReference type="EMBL" id="CAL5976856.1"/>
    </source>
</evidence>
<proteinExistence type="predicted"/>